<feature type="compositionally biased region" description="Acidic residues" evidence="1">
    <location>
        <begin position="241"/>
        <end position="253"/>
    </location>
</feature>
<gene>
    <name evidence="2" type="ORF">EX895_004875</name>
</gene>
<evidence type="ECO:0000256" key="1">
    <source>
        <dbReference type="SAM" id="MobiDB-lite"/>
    </source>
</evidence>
<dbReference type="EMBL" id="SRRM01000018">
    <property type="protein sequence ID" value="TKY86050.1"/>
    <property type="molecule type" value="Genomic_DNA"/>
</dbReference>
<dbReference type="AlphaFoldDB" id="A0A4U7KNW0"/>
<organism evidence="2 3">
    <name type="scientific">Sporisorium graminicola</name>
    <dbReference type="NCBI Taxonomy" id="280036"/>
    <lineage>
        <taxon>Eukaryota</taxon>
        <taxon>Fungi</taxon>
        <taxon>Dikarya</taxon>
        <taxon>Basidiomycota</taxon>
        <taxon>Ustilaginomycotina</taxon>
        <taxon>Ustilaginomycetes</taxon>
        <taxon>Ustilaginales</taxon>
        <taxon>Ustilaginaceae</taxon>
        <taxon>Sporisorium</taxon>
    </lineage>
</organism>
<evidence type="ECO:0000313" key="2">
    <source>
        <dbReference type="EMBL" id="TKY86050.1"/>
    </source>
</evidence>
<accession>A0A4U7KNW0</accession>
<reference evidence="2 3" key="1">
    <citation type="submission" date="2019-05" db="EMBL/GenBank/DDBJ databases">
        <title>Sporisorium graminicola CBS 10092 draft sequencing and annotation.</title>
        <authorList>
            <person name="Solano-Gonzalez S."/>
            <person name="Caddick M.X."/>
            <person name="Darby A."/>
        </authorList>
    </citation>
    <scope>NUCLEOTIDE SEQUENCE [LARGE SCALE GENOMIC DNA]</scope>
    <source>
        <strain evidence="2 3">CBS 10092</strain>
    </source>
</reference>
<proteinExistence type="predicted"/>
<dbReference type="Proteomes" id="UP000306050">
    <property type="component" value="Chromosome SGRAM_5"/>
</dbReference>
<dbReference type="RefSeq" id="XP_029738035.1">
    <property type="nucleotide sequence ID" value="XM_029885469.1"/>
</dbReference>
<keyword evidence="3" id="KW-1185">Reference proteome</keyword>
<evidence type="ECO:0000313" key="3">
    <source>
        <dbReference type="Proteomes" id="UP000306050"/>
    </source>
</evidence>
<dbReference type="GeneID" id="40727770"/>
<feature type="compositionally biased region" description="Low complexity" evidence="1">
    <location>
        <begin position="223"/>
        <end position="239"/>
    </location>
</feature>
<sequence length="253" mass="26572">MTQTASASELATLTLDHILTDLEGLSSSNALFTLAQTSAQPSRSRTSVEVLQSFESGSAPSSRKAYVELSHQLSASYRTAQRLNDERVTAAQVGLVLPSERKSRASAASASQRGGGRDGSWRSGEEETSTRTDLLHAKVADLQARVDAWDRALQQAVQLVDGTPPPHGAAQGAAEMKADKIASASLGSGVAQDHDEQIAESAPVSALESTLSTGQQREEHIEVSSTAPPATAVAATSATEDVFEDDDPWSDLT</sequence>
<dbReference type="KEGG" id="sgra:EX895_004875"/>
<name>A0A4U7KNW0_9BASI</name>
<dbReference type="OrthoDB" id="2553844at2759"/>
<feature type="region of interest" description="Disordered" evidence="1">
    <location>
        <begin position="100"/>
        <end position="132"/>
    </location>
</feature>
<comment type="caution">
    <text evidence="2">The sequence shown here is derived from an EMBL/GenBank/DDBJ whole genome shotgun (WGS) entry which is preliminary data.</text>
</comment>
<protein>
    <submittedName>
        <fullName evidence="2">Uncharacterized protein</fullName>
    </submittedName>
</protein>
<feature type="region of interest" description="Disordered" evidence="1">
    <location>
        <begin position="186"/>
        <end position="253"/>
    </location>
</feature>
<feature type="compositionally biased region" description="Basic and acidic residues" evidence="1">
    <location>
        <begin position="115"/>
        <end position="132"/>
    </location>
</feature>